<evidence type="ECO:0000256" key="7">
    <source>
        <dbReference type="SAM" id="Phobius"/>
    </source>
</evidence>
<keyword evidence="2 7" id="KW-0812">Transmembrane</keyword>
<evidence type="ECO:0000256" key="2">
    <source>
        <dbReference type="ARBA" id="ARBA00022692"/>
    </source>
</evidence>
<feature type="transmembrane region" description="Helical" evidence="7">
    <location>
        <begin position="144"/>
        <end position="165"/>
    </location>
</feature>
<gene>
    <name evidence="9" type="ORF">K470DRAFT_279599</name>
</gene>
<feature type="domain" description="Rhodopsin" evidence="8">
    <location>
        <begin position="35"/>
        <end position="258"/>
    </location>
</feature>
<dbReference type="PANTHER" id="PTHR33048">
    <property type="entry name" value="PTH11-LIKE INTEGRAL MEMBRANE PROTEIN (AFU_ORTHOLOGUE AFUA_5G11245)"/>
    <property type="match status" value="1"/>
</dbReference>
<dbReference type="OrthoDB" id="5398233at2759"/>
<evidence type="ECO:0000313" key="9">
    <source>
        <dbReference type="EMBL" id="KAF2864318.1"/>
    </source>
</evidence>
<keyword evidence="10" id="KW-1185">Reference proteome</keyword>
<dbReference type="AlphaFoldDB" id="A0A6A7CD41"/>
<feature type="transmembrane region" description="Helical" evidence="7">
    <location>
        <begin position="185"/>
        <end position="208"/>
    </location>
</feature>
<organism evidence="9 10">
    <name type="scientific">Piedraia hortae CBS 480.64</name>
    <dbReference type="NCBI Taxonomy" id="1314780"/>
    <lineage>
        <taxon>Eukaryota</taxon>
        <taxon>Fungi</taxon>
        <taxon>Dikarya</taxon>
        <taxon>Ascomycota</taxon>
        <taxon>Pezizomycotina</taxon>
        <taxon>Dothideomycetes</taxon>
        <taxon>Dothideomycetidae</taxon>
        <taxon>Capnodiales</taxon>
        <taxon>Piedraiaceae</taxon>
        <taxon>Piedraia</taxon>
    </lineage>
</organism>
<evidence type="ECO:0000256" key="1">
    <source>
        <dbReference type="ARBA" id="ARBA00004141"/>
    </source>
</evidence>
<accession>A0A6A7CD41</accession>
<protein>
    <recommendedName>
        <fullName evidence="8">Rhodopsin domain-containing protein</fullName>
    </recommendedName>
</protein>
<evidence type="ECO:0000313" key="10">
    <source>
        <dbReference type="Proteomes" id="UP000799421"/>
    </source>
</evidence>
<keyword evidence="3 7" id="KW-1133">Transmembrane helix</keyword>
<comment type="subcellular location">
    <subcellularLocation>
        <location evidence="1">Membrane</location>
        <topology evidence="1">Multi-pass membrane protein</topology>
    </subcellularLocation>
</comment>
<feature type="transmembrane region" description="Helical" evidence="7">
    <location>
        <begin position="20"/>
        <end position="39"/>
    </location>
</feature>
<sequence length="358" mass="40543">MLSSDPPEFRPPASRRPTLLYSWWITGFSLVIILVRLAGRKIRSNRLFREDWIMLAALIPLATRMALVHMALIYDTNNVRLPITPFSDTEIDHRSIGSRAVLAARIFYAMYIWACKLTVSEFLRRITMQVGRRSLDIAIDMIRGFLLVTFIGVVIAALAECRPIQLNWQVVPSPPPQCRNGYAHLLTMGISDVITDIVLIVFPIPMILLSGQTWRRQLQLSALFGLSTVLIVITACRMPNVIKHHGRQQYRTVWASSEILAATGVANAVILGSFLRDKGTKRRKFHTSNGHRPSVETALGRRQRQTQIGSFSSEENLFRSMGMRLPEHLQEHVLIEPLPSAPMEEPHLEDPGGLLRRE</sequence>
<evidence type="ECO:0000256" key="3">
    <source>
        <dbReference type="ARBA" id="ARBA00022989"/>
    </source>
</evidence>
<evidence type="ECO:0000256" key="4">
    <source>
        <dbReference type="ARBA" id="ARBA00023136"/>
    </source>
</evidence>
<dbReference type="PANTHER" id="PTHR33048:SF19">
    <property type="entry name" value="MEMBRANE PROTEIN PTH11-LIKE, PUTATIVE (AFU_ORTHOLOGUE AFUA_1G14080)-RELATED"/>
    <property type="match status" value="1"/>
</dbReference>
<feature type="transmembrane region" description="Helical" evidence="7">
    <location>
        <begin position="51"/>
        <end position="74"/>
    </location>
</feature>
<comment type="similarity">
    <text evidence="5">Belongs to the SAT4 family.</text>
</comment>
<dbReference type="InterPro" id="IPR049326">
    <property type="entry name" value="Rhodopsin_dom_fungi"/>
</dbReference>
<evidence type="ECO:0000259" key="8">
    <source>
        <dbReference type="Pfam" id="PF20684"/>
    </source>
</evidence>
<feature type="compositionally biased region" description="Basic and acidic residues" evidence="6">
    <location>
        <begin position="344"/>
        <end position="358"/>
    </location>
</feature>
<proteinExistence type="inferred from homology"/>
<dbReference type="Proteomes" id="UP000799421">
    <property type="component" value="Unassembled WGS sequence"/>
</dbReference>
<feature type="region of interest" description="Disordered" evidence="6">
    <location>
        <begin position="337"/>
        <end position="358"/>
    </location>
</feature>
<feature type="region of interest" description="Disordered" evidence="6">
    <location>
        <begin position="282"/>
        <end position="306"/>
    </location>
</feature>
<dbReference type="InterPro" id="IPR052337">
    <property type="entry name" value="SAT4-like"/>
</dbReference>
<evidence type="ECO:0000256" key="5">
    <source>
        <dbReference type="ARBA" id="ARBA00038359"/>
    </source>
</evidence>
<reference evidence="9" key="1">
    <citation type="journal article" date="2020" name="Stud. Mycol.">
        <title>101 Dothideomycetes genomes: a test case for predicting lifestyles and emergence of pathogens.</title>
        <authorList>
            <person name="Haridas S."/>
            <person name="Albert R."/>
            <person name="Binder M."/>
            <person name="Bloem J."/>
            <person name="Labutti K."/>
            <person name="Salamov A."/>
            <person name="Andreopoulos B."/>
            <person name="Baker S."/>
            <person name="Barry K."/>
            <person name="Bills G."/>
            <person name="Bluhm B."/>
            <person name="Cannon C."/>
            <person name="Castanera R."/>
            <person name="Culley D."/>
            <person name="Daum C."/>
            <person name="Ezra D."/>
            <person name="Gonzalez J."/>
            <person name="Henrissat B."/>
            <person name="Kuo A."/>
            <person name="Liang C."/>
            <person name="Lipzen A."/>
            <person name="Lutzoni F."/>
            <person name="Magnuson J."/>
            <person name="Mondo S."/>
            <person name="Nolan M."/>
            <person name="Ohm R."/>
            <person name="Pangilinan J."/>
            <person name="Park H.-J."/>
            <person name="Ramirez L."/>
            <person name="Alfaro M."/>
            <person name="Sun H."/>
            <person name="Tritt A."/>
            <person name="Yoshinaga Y."/>
            <person name="Zwiers L.-H."/>
            <person name="Turgeon B."/>
            <person name="Goodwin S."/>
            <person name="Spatafora J."/>
            <person name="Crous P."/>
            <person name="Grigoriev I."/>
        </authorList>
    </citation>
    <scope>NUCLEOTIDE SEQUENCE</scope>
    <source>
        <strain evidence="9">CBS 480.64</strain>
    </source>
</reference>
<dbReference type="GO" id="GO:0016020">
    <property type="term" value="C:membrane"/>
    <property type="evidence" value="ECO:0007669"/>
    <property type="project" value="UniProtKB-SubCell"/>
</dbReference>
<feature type="transmembrane region" description="Helical" evidence="7">
    <location>
        <begin position="102"/>
        <end position="123"/>
    </location>
</feature>
<feature type="transmembrane region" description="Helical" evidence="7">
    <location>
        <begin position="220"/>
        <end position="242"/>
    </location>
</feature>
<name>A0A6A7CD41_9PEZI</name>
<keyword evidence="4 7" id="KW-0472">Membrane</keyword>
<feature type="transmembrane region" description="Helical" evidence="7">
    <location>
        <begin position="254"/>
        <end position="275"/>
    </location>
</feature>
<evidence type="ECO:0000256" key="6">
    <source>
        <dbReference type="SAM" id="MobiDB-lite"/>
    </source>
</evidence>
<dbReference type="Pfam" id="PF20684">
    <property type="entry name" value="Fung_rhodopsin"/>
    <property type="match status" value="1"/>
</dbReference>
<dbReference type="EMBL" id="MU005957">
    <property type="protein sequence ID" value="KAF2864318.1"/>
    <property type="molecule type" value="Genomic_DNA"/>
</dbReference>